<keyword evidence="2" id="KW-1185">Reference proteome</keyword>
<dbReference type="Pfam" id="PF06041">
    <property type="entry name" value="DUF924"/>
    <property type="match status" value="1"/>
</dbReference>
<reference evidence="1 2" key="1">
    <citation type="submission" date="2017-09" db="EMBL/GenBank/DDBJ databases">
        <authorList>
            <person name="Ehlers B."/>
            <person name="Leendertz F.H."/>
        </authorList>
    </citation>
    <scope>NUCLEOTIDE SEQUENCE [LARGE SCALE GENOMIC DNA]</scope>
    <source>
        <strain evidence="1 2">USBA 140</strain>
    </source>
</reference>
<evidence type="ECO:0000313" key="1">
    <source>
        <dbReference type="EMBL" id="SOD95006.1"/>
    </source>
</evidence>
<accession>A0A286GIF5</accession>
<dbReference type="RefSeq" id="WP_097279153.1">
    <property type="nucleotide sequence ID" value="NZ_OCNJ01000004.1"/>
</dbReference>
<dbReference type="OrthoDB" id="7593450at2"/>
<dbReference type="EMBL" id="OCNJ01000004">
    <property type="protein sequence ID" value="SOD95006.1"/>
    <property type="molecule type" value="Genomic_DNA"/>
</dbReference>
<dbReference type="Gene3D" id="1.20.58.320">
    <property type="entry name" value="TPR-like"/>
    <property type="match status" value="1"/>
</dbReference>
<sequence length="198" mass="22377">MPYAGPMTPLPSETMARVLAFWFGAPGSSEEGAPRPEWFKQSDAFDRAIAERFEEEMDAAADGRLDALMDSPLGCVALCILLDQFPRNVWRDSARAFACDQKARTVARHAIEQGFDEQLKPVHRLFLYLPFEHSESMADQEVSMALFTALGDPGWLEFARKHYDIVERFDRFPHRNAVLGRTSTAAEEAFLSERGRGF</sequence>
<dbReference type="Gene3D" id="1.25.40.10">
    <property type="entry name" value="Tetratricopeptide repeat domain"/>
    <property type="match status" value="1"/>
</dbReference>
<evidence type="ECO:0000313" key="2">
    <source>
        <dbReference type="Proteomes" id="UP000219621"/>
    </source>
</evidence>
<proteinExistence type="predicted"/>
<dbReference type="AlphaFoldDB" id="A0A286GIF5"/>
<dbReference type="SUPFAM" id="SSF48452">
    <property type="entry name" value="TPR-like"/>
    <property type="match status" value="1"/>
</dbReference>
<protein>
    <submittedName>
        <fullName evidence="1">Uncharacterized conserved protein, DUF924 family</fullName>
    </submittedName>
</protein>
<dbReference type="Proteomes" id="UP000219621">
    <property type="component" value="Unassembled WGS sequence"/>
</dbReference>
<organism evidence="1 2">
    <name type="scientific">Caenispirillum bisanense</name>
    <dbReference type="NCBI Taxonomy" id="414052"/>
    <lineage>
        <taxon>Bacteria</taxon>
        <taxon>Pseudomonadati</taxon>
        <taxon>Pseudomonadota</taxon>
        <taxon>Alphaproteobacteria</taxon>
        <taxon>Rhodospirillales</taxon>
        <taxon>Novispirillaceae</taxon>
        <taxon>Caenispirillum</taxon>
    </lineage>
</organism>
<dbReference type="InterPro" id="IPR010323">
    <property type="entry name" value="DUF924"/>
</dbReference>
<dbReference type="InterPro" id="IPR011990">
    <property type="entry name" value="TPR-like_helical_dom_sf"/>
</dbReference>
<gene>
    <name evidence="1" type="ORF">SAMN05421508_104195</name>
</gene>
<name>A0A286GIF5_9PROT</name>